<evidence type="ECO:0000256" key="2">
    <source>
        <dbReference type="ARBA" id="ARBA00022679"/>
    </source>
</evidence>
<evidence type="ECO:0000313" key="9">
    <source>
        <dbReference type="EMBL" id="KAK2944521.1"/>
    </source>
</evidence>
<sequence>MTSNLDDITPPGYQTLTKISEGAFGQVLKVSHERNGVEYAAKVLPILKEGDKERSLGDLGGSAPLSQQTSTVAELGTIEYNSPERLMDSKGMATPASDVWSLGVVAYRMVTGKPLFEGLNLVQMSVALHTFDDTKVPLSINPSVRDVLLKMLEPNVALRTTTTALLEGGLLEGMLGPKTLLSKMKSIQLATRVTEIKQSSCDAKVKERTMELELEKQKLLEETKELERQLRSLHMSLQRIFERNCELEKEEELQQRRNLLATHTSRISINPEDNILSKKVQILALRCHQSVYQNDETDGFKVSKHTITRTGVDKDQAWSTTLFEEPISEGVVSVAITILAMPRINYPKEELMFGLVDALSQRFGNYTKLGDSITRSIAFAPRKGRLHVALPSTKPKKKKYPITPPLNKGDSVVLEVDMDARPRTAVFIINGNMPLTFVSGLPPSIRIGFSMKNKGVSIRFDGMSRLKQATSLRRVNEIKWNPEDMRDREDLYMNGMRSSVLTVQTQMPSLVFTDPSHFRVEDNIIASTGLATKEKDGRVKSTWSSFFLAELITEGIVALSFTVFSHHDLSLSFFGLIDANEALPEIGQKIGKLKNSVTLSRNGERHFLAPQGDDKSDPSFYFESGESLLVEINMDSTPRTAQFFVDKKPATAILVGLPESVRVGFSVNDLETQVRFDRITHLNIGSPIIDQLKMVEWPRTRPLQNADTVEGKTHSKSDIGKADDGANVEKKKRQFPTIKLPELIFTNKTHLAIRNNVLTRTEKGTDEKGRTRPSTVQLSDPILKGVVSVTFVVLTLAESLEEKGFIHFGLLESSAVVPQLGHVLGEDVKHSVGLSTSGRIRVFNRIKLEEDCCYSLSKKDRVVMEVNMDSTPRTVQFFVNGQAGKCYLSEIPESVRIGFSADVMGTSLQITSIVHSKQATPLTGKMKEIKWTDTEESLKERDENRSQLIGREVGSMPALICRDQEHFKIEGNVITRSTFDSDGLVSPFSTVMLDEAVQKTIHSLAITVLALPQTESSCGVVMLGCQDPNEPVLESPEALGLSANYSFALCSIDGMVYHSKWGKHPSKPYHSPLQVGDQVVLEINTKSSELVTHLFARSRPGRIRYSFYVNGEVRPDGITYSATQLNLGFSLAGPGTSIRIDAVTELDRISQQSLPMQRIPKDASKTRTNLSPPPPPPPRNDSIHHSPTTAHSSTSKESPKPPPPRTAEINPNERFLELLASFTNPRERNHQDYQRSLVSLLRRYLNHLSNDKRRDLLYRFGAALSQQESQDINIEVLLEIVSSDEDIATLFHFSGLSHSILRQIPRDPSTKRHLTNIAHISEIYPLLSTGTLSEDLSSFFQSFFHDPISYLGNNITSQQSSLRALLGILSNELMACAIIGCGEAVSEIVVTNYPSLATLNSNPSLETHSTTNTYNLFQRIMEISQNFPDPVERIVAFITHLSFNHLFETKNDNCPVHLLPQCLQHAATYLSAHPDLIDTFLQTLDPSPSLSDTLVRRDRHLNLISTLSQSSSPLFAKLTEPLLNPKFPLHTLLSPRMFTDPASSFIRMASTNYVFFRRLIETHTESILDIAVSTAVSTVRVVSDEPSEPRCLDFGRATPNWIVLLQAMAEVETDLNPHSCGFNSIPSSLLTLLVLFAASPNDDLSTAAVSVFSNKFGLSTPHTKALLFATPPTFPVNDAFTPQESRMLGDSDHKKGPRLSICAEAGCCVVMKSRSGTSAQNPFFDFASKLGVHFTGCLVNALHSTTALPHSFHFFSPELFRLSQQPNVWNNPNRPSALTALTTLADITLTVTFPHDPWEMNLSEADEERRDTIFVHLFPFLEPESQTRCLSKFNKVYKSQKPDIRRSLGRVVECLVEMATVNSYNTPIALLSELKRVAEFLRFVAPEINLFQYYPSPFSTFEQSILEKLKTAEGDERWKWMTLLAVVSKGDPDLAKELMKAENDAQALLILSVPTISSTTRPHFHLDKNPAAFNRIVELAGRLDNLPLVAAALQLVGDTMERLIVTSVENVVLSIDRQQRLCELVLDTLRAMSALRREGVEEGCAVGKDEMTSQIVVSCLTIIQVLMRFESFDATPFIDSLVSLAVTSDLTPLRFILRVLQEIEDRTQNTPTPFSIATATDPFKNSHQSSATQQPLPTILSFILLSANLDSSQVLKVLNESLASDIALEAVETVCLILEEDRASSEGAMTPDDSLSTSLDQKKRHTTPQQLFIALDSIVFPDDPTSLSASTFLPLAPFFTRILKIVVPLSTDGTVIGSMKREHLQLVEMFISLFLSLIRTGAHSTLSTPPLSSLLSVLSLALIRLDTIPSSLRLHDRFWKMFELRENRSNPQMRQIVLVLCEEGMEDRSEVAANTVSMTFLSKWKGSNTPRRVGPQLHLGPVASRSPRLPFDHVPPFFGAGFRRNVQLRQPQPQLW</sequence>
<dbReference type="Proteomes" id="UP001281761">
    <property type="component" value="Unassembled WGS sequence"/>
</dbReference>
<evidence type="ECO:0000313" key="10">
    <source>
        <dbReference type="Proteomes" id="UP001281761"/>
    </source>
</evidence>
<dbReference type="InterPro" id="IPR050660">
    <property type="entry name" value="NEK_Ser/Thr_kinase"/>
</dbReference>
<feature type="region of interest" description="Disordered" evidence="7">
    <location>
        <begin position="706"/>
        <end position="725"/>
    </location>
</feature>
<proteinExistence type="predicted"/>
<evidence type="ECO:0000256" key="4">
    <source>
        <dbReference type="ARBA" id="ARBA00022777"/>
    </source>
</evidence>
<dbReference type="Gene3D" id="1.10.510.10">
    <property type="entry name" value="Transferase(Phosphotransferase) domain 1"/>
    <property type="match status" value="1"/>
</dbReference>
<dbReference type="EMBL" id="JARBJD010000295">
    <property type="protein sequence ID" value="KAK2944521.1"/>
    <property type="molecule type" value="Genomic_DNA"/>
</dbReference>
<keyword evidence="10" id="KW-1185">Reference proteome</keyword>
<dbReference type="InterPro" id="IPR000719">
    <property type="entry name" value="Prot_kinase_dom"/>
</dbReference>
<evidence type="ECO:0000259" key="8">
    <source>
        <dbReference type="PROSITE" id="PS50011"/>
    </source>
</evidence>
<comment type="caution">
    <text evidence="9">The sequence shown here is derived from an EMBL/GenBank/DDBJ whole genome shotgun (WGS) entry which is preliminary data.</text>
</comment>
<feature type="coiled-coil region" evidence="6">
    <location>
        <begin position="209"/>
        <end position="236"/>
    </location>
</feature>
<dbReference type="EC" id="2.7.11.1" evidence="1"/>
<keyword evidence="2" id="KW-0808">Transferase</keyword>
<evidence type="ECO:0000256" key="1">
    <source>
        <dbReference type="ARBA" id="ARBA00012513"/>
    </source>
</evidence>
<evidence type="ECO:0000256" key="3">
    <source>
        <dbReference type="ARBA" id="ARBA00022741"/>
    </source>
</evidence>
<evidence type="ECO:0000256" key="7">
    <source>
        <dbReference type="SAM" id="MobiDB-lite"/>
    </source>
</evidence>
<feature type="domain" description="Protein kinase" evidence="8">
    <location>
        <begin position="1"/>
        <end position="171"/>
    </location>
</feature>
<keyword evidence="6" id="KW-0175">Coiled coil</keyword>
<feature type="region of interest" description="Disordered" evidence="7">
    <location>
        <begin position="1149"/>
        <end position="1211"/>
    </location>
</feature>
<protein>
    <recommendedName>
        <fullName evidence="1">non-specific serine/threonine protein kinase</fullName>
        <ecNumber evidence="1">2.7.11.1</ecNumber>
    </recommendedName>
</protein>
<name>A0ABQ9WYC4_9EUKA</name>
<organism evidence="9 10">
    <name type="scientific">Blattamonas nauphoetae</name>
    <dbReference type="NCBI Taxonomy" id="2049346"/>
    <lineage>
        <taxon>Eukaryota</taxon>
        <taxon>Metamonada</taxon>
        <taxon>Preaxostyla</taxon>
        <taxon>Oxymonadida</taxon>
        <taxon>Blattamonas</taxon>
    </lineage>
</organism>
<keyword evidence="3" id="KW-0547">Nucleotide-binding</keyword>
<dbReference type="PANTHER" id="PTHR43671:SF13">
    <property type="entry name" value="SERINE_THREONINE-PROTEIN KINASE NEK2"/>
    <property type="match status" value="1"/>
</dbReference>
<evidence type="ECO:0000256" key="6">
    <source>
        <dbReference type="SAM" id="Coils"/>
    </source>
</evidence>
<keyword evidence="5" id="KW-0067">ATP-binding</keyword>
<dbReference type="Pfam" id="PF00069">
    <property type="entry name" value="Pkinase"/>
    <property type="match status" value="1"/>
</dbReference>
<dbReference type="SUPFAM" id="SSF56112">
    <property type="entry name" value="Protein kinase-like (PK-like)"/>
    <property type="match status" value="1"/>
</dbReference>
<dbReference type="PANTHER" id="PTHR43671">
    <property type="entry name" value="SERINE/THREONINE-PROTEIN KINASE NEK"/>
    <property type="match status" value="1"/>
</dbReference>
<gene>
    <name evidence="9" type="ORF">BLNAU_20570</name>
</gene>
<dbReference type="InterPro" id="IPR011009">
    <property type="entry name" value="Kinase-like_dom_sf"/>
</dbReference>
<keyword evidence="4" id="KW-0418">Kinase</keyword>
<dbReference type="PROSITE" id="PS50011">
    <property type="entry name" value="PROTEIN_KINASE_DOM"/>
    <property type="match status" value="1"/>
</dbReference>
<feature type="compositionally biased region" description="Basic and acidic residues" evidence="7">
    <location>
        <begin position="709"/>
        <end position="725"/>
    </location>
</feature>
<evidence type="ECO:0000256" key="5">
    <source>
        <dbReference type="ARBA" id="ARBA00022840"/>
    </source>
</evidence>
<feature type="compositionally biased region" description="Low complexity" evidence="7">
    <location>
        <begin position="1185"/>
        <end position="1196"/>
    </location>
</feature>
<reference evidence="9 10" key="1">
    <citation type="journal article" date="2022" name="bioRxiv">
        <title>Genomics of Preaxostyla Flagellates Illuminates Evolutionary Transitions and the Path Towards Mitochondrial Loss.</title>
        <authorList>
            <person name="Novak L.V.F."/>
            <person name="Treitli S.C."/>
            <person name="Pyrih J."/>
            <person name="Halakuc P."/>
            <person name="Pipaliya S.V."/>
            <person name="Vacek V."/>
            <person name="Brzon O."/>
            <person name="Soukal P."/>
            <person name="Eme L."/>
            <person name="Dacks J.B."/>
            <person name="Karnkowska A."/>
            <person name="Elias M."/>
            <person name="Hampl V."/>
        </authorList>
    </citation>
    <scope>NUCLEOTIDE SEQUENCE [LARGE SCALE GENOMIC DNA]</scope>
    <source>
        <strain evidence="9">NAU3</strain>
        <tissue evidence="9">Gut</tissue>
    </source>
</reference>
<accession>A0ABQ9WYC4</accession>
<dbReference type="SMART" id="SM00220">
    <property type="entry name" value="S_TKc"/>
    <property type="match status" value="1"/>
</dbReference>